<evidence type="ECO:0000313" key="7">
    <source>
        <dbReference type="EMBL" id="AEJ45157.1"/>
    </source>
</evidence>
<evidence type="ECO:0000313" key="8">
    <source>
        <dbReference type="Proteomes" id="UP000000292"/>
    </source>
</evidence>
<comment type="function">
    <text evidence="6">Specifically methylates the pseudouridine at position 1915 (m3Psi1915) in 23S rRNA.</text>
</comment>
<comment type="subunit">
    <text evidence="6">Homodimer.</text>
</comment>
<evidence type="ECO:0000256" key="3">
    <source>
        <dbReference type="ARBA" id="ARBA00022679"/>
    </source>
</evidence>
<proteinExistence type="inferred from homology"/>
<dbReference type="PATRIC" id="fig|1048834.4.peg.3111"/>
<dbReference type="eggNOG" id="COG1576">
    <property type="taxonomic scope" value="Bacteria"/>
</dbReference>
<dbReference type="GO" id="GO:0070038">
    <property type="term" value="F:rRNA (pseudouridine-N3-)-methyltransferase activity"/>
    <property type="evidence" value="ECO:0007669"/>
    <property type="project" value="UniProtKB-UniRule"/>
</dbReference>
<reference evidence="7 8" key="1">
    <citation type="journal article" date="2011" name="J. Bacteriol.">
        <title>Complete Genome Sequence of Alicyclobacillus acidocaldarius Strain Tc-4-1.</title>
        <authorList>
            <person name="Chen Y."/>
            <person name="He Y."/>
            <person name="Zhang B."/>
            <person name="Yang J."/>
            <person name="Li W."/>
            <person name="Dong Z."/>
            <person name="Hu S."/>
        </authorList>
    </citation>
    <scope>NUCLEOTIDE SEQUENCE [LARGE SCALE GENOMIC DNA]</scope>
    <source>
        <strain evidence="7 8">Tc-4-1</strain>
    </source>
</reference>
<dbReference type="HAMAP" id="MF_00658">
    <property type="entry name" value="23SrRNA_methyltr_H"/>
    <property type="match status" value="1"/>
</dbReference>
<dbReference type="SUPFAM" id="SSF75217">
    <property type="entry name" value="alpha/beta knot"/>
    <property type="match status" value="1"/>
</dbReference>
<dbReference type="PANTHER" id="PTHR33603">
    <property type="entry name" value="METHYLTRANSFERASE"/>
    <property type="match status" value="1"/>
</dbReference>
<keyword evidence="2 6" id="KW-0489">Methyltransferase</keyword>
<dbReference type="HOGENOM" id="CLU_100552_0_0_9"/>
<dbReference type="GO" id="GO:0005737">
    <property type="term" value="C:cytoplasm"/>
    <property type="evidence" value="ECO:0007669"/>
    <property type="project" value="UniProtKB-SubCell"/>
</dbReference>
<dbReference type="PIRSF" id="PIRSF004505">
    <property type="entry name" value="MT_bac"/>
    <property type="match status" value="1"/>
</dbReference>
<dbReference type="Proteomes" id="UP000000292">
    <property type="component" value="Chromosome"/>
</dbReference>
<gene>
    <name evidence="7" type="primary">ybeA</name>
    <name evidence="6" type="synonym">rlmH</name>
    <name evidence="7" type="ordered locus">TC41_3278</name>
</gene>
<keyword evidence="6" id="KW-0963">Cytoplasm</keyword>
<evidence type="ECO:0000256" key="5">
    <source>
        <dbReference type="ARBA" id="ARBA00038303"/>
    </source>
</evidence>
<dbReference type="InterPro" id="IPR003742">
    <property type="entry name" value="RlmH-like"/>
</dbReference>
<dbReference type="InterPro" id="IPR029026">
    <property type="entry name" value="tRNA_m1G_MTases_N"/>
</dbReference>
<evidence type="ECO:0000256" key="4">
    <source>
        <dbReference type="ARBA" id="ARBA00022691"/>
    </source>
</evidence>
<feature type="binding site" evidence="6">
    <location>
        <position position="110"/>
    </location>
    <ligand>
        <name>S-adenosyl-L-methionine</name>
        <dbReference type="ChEBI" id="CHEBI:59789"/>
    </ligand>
</feature>
<dbReference type="CDD" id="cd18081">
    <property type="entry name" value="RlmH-like"/>
    <property type="match status" value="1"/>
</dbReference>
<dbReference type="EMBL" id="CP002902">
    <property type="protein sequence ID" value="AEJ45157.1"/>
    <property type="molecule type" value="Genomic_DNA"/>
</dbReference>
<keyword evidence="3 6" id="KW-0808">Transferase</keyword>
<sequence length="161" mass="18584">MDLRVAVVAVGKIREKFWLEALREYEKRLSAYVDLEMMEVPDEPDRDEMSPGEVEALLSREADRIERWLRPRDGVIALDIDGEVLSSEAWSERYDRLCAAGYGRLVFVVGGSRGLHPRIKRRAALRWSFGPITLPHALARVVLLEQLYRGIRILRGEPYHK</sequence>
<organism evidence="7 8">
    <name type="scientific">Alicyclobacillus acidocaldarius (strain Tc-4-1)</name>
    <name type="common">Bacillus acidocaldarius</name>
    <dbReference type="NCBI Taxonomy" id="1048834"/>
    <lineage>
        <taxon>Bacteria</taxon>
        <taxon>Bacillati</taxon>
        <taxon>Bacillota</taxon>
        <taxon>Bacilli</taxon>
        <taxon>Bacillales</taxon>
        <taxon>Alicyclobacillaceae</taxon>
        <taxon>Alicyclobacillus</taxon>
    </lineage>
</organism>
<dbReference type="KEGG" id="aad:TC41_3278"/>
<comment type="catalytic activity">
    <reaction evidence="6">
        <text>pseudouridine(1915) in 23S rRNA + S-adenosyl-L-methionine = N(3)-methylpseudouridine(1915) in 23S rRNA + S-adenosyl-L-homocysteine + H(+)</text>
        <dbReference type="Rhea" id="RHEA:42752"/>
        <dbReference type="Rhea" id="RHEA-COMP:10221"/>
        <dbReference type="Rhea" id="RHEA-COMP:10222"/>
        <dbReference type="ChEBI" id="CHEBI:15378"/>
        <dbReference type="ChEBI" id="CHEBI:57856"/>
        <dbReference type="ChEBI" id="CHEBI:59789"/>
        <dbReference type="ChEBI" id="CHEBI:65314"/>
        <dbReference type="ChEBI" id="CHEBI:74486"/>
        <dbReference type="EC" id="2.1.1.177"/>
    </reaction>
</comment>
<feature type="binding site" evidence="6">
    <location>
        <begin position="129"/>
        <end position="134"/>
    </location>
    <ligand>
        <name>S-adenosyl-L-methionine</name>
        <dbReference type="ChEBI" id="CHEBI:59789"/>
    </ligand>
</feature>
<keyword evidence="4 6" id="KW-0949">S-adenosyl-L-methionine</keyword>
<dbReference type="RefSeq" id="WP_014465953.1">
    <property type="nucleotide sequence ID" value="NC_017167.1"/>
</dbReference>
<comment type="similarity">
    <text evidence="5 6">Belongs to the RNA methyltransferase RlmH family.</text>
</comment>
<evidence type="ECO:0000256" key="6">
    <source>
        <dbReference type="HAMAP-Rule" id="MF_00658"/>
    </source>
</evidence>
<keyword evidence="1 6" id="KW-0698">rRNA processing</keyword>
<dbReference type="NCBIfam" id="NF000985">
    <property type="entry name" value="PRK00103.1-3"/>
    <property type="match status" value="1"/>
</dbReference>
<comment type="subcellular location">
    <subcellularLocation>
        <location evidence="6">Cytoplasm</location>
    </subcellularLocation>
</comment>
<accession>F8IEB9</accession>
<dbReference type="STRING" id="1048834.TC41_3278"/>
<dbReference type="Pfam" id="PF02590">
    <property type="entry name" value="SPOUT_MTase"/>
    <property type="match status" value="1"/>
</dbReference>
<protein>
    <recommendedName>
        <fullName evidence="6">Ribosomal RNA large subunit methyltransferase H</fullName>
        <ecNumber evidence="6">2.1.1.177</ecNumber>
    </recommendedName>
    <alternativeName>
        <fullName evidence="6">23S rRNA (pseudouridine1915-N3)-methyltransferase</fullName>
    </alternativeName>
    <alternativeName>
        <fullName evidence="6">23S rRNA m3Psi1915 methyltransferase</fullName>
    </alternativeName>
    <alternativeName>
        <fullName evidence="6">rRNA (pseudouridine-N3-)-methyltransferase RlmH</fullName>
    </alternativeName>
</protein>
<dbReference type="InterPro" id="IPR029028">
    <property type="entry name" value="Alpha/beta_knot_MTases"/>
</dbReference>
<evidence type="ECO:0000256" key="1">
    <source>
        <dbReference type="ARBA" id="ARBA00022552"/>
    </source>
</evidence>
<feature type="binding site" evidence="6">
    <location>
        <position position="78"/>
    </location>
    <ligand>
        <name>S-adenosyl-L-methionine</name>
        <dbReference type="ChEBI" id="CHEBI:59789"/>
    </ligand>
</feature>
<name>F8IEB9_ALIAT</name>
<dbReference type="AlphaFoldDB" id="F8IEB9"/>
<reference evidence="8" key="2">
    <citation type="submission" date="2011-06" db="EMBL/GenBank/DDBJ databases">
        <title>The complete genome sequence of Alicyclobacillus acidocaldarius sp. Tc-4-1.</title>
        <authorList>
            <person name="Chen Y."/>
            <person name="He Y."/>
            <person name="Dong Z."/>
            <person name="Hu S."/>
        </authorList>
    </citation>
    <scope>NUCLEOTIDE SEQUENCE [LARGE SCALE GENOMIC DNA]</scope>
    <source>
        <strain evidence="8">Tc-4-1</strain>
    </source>
</reference>
<evidence type="ECO:0000256" key="2">
    <source>
        <dbReference type="ARBA" id="ARBA00022603"/>
    </source>
</evidence>
<dbReference type="Gene3D" id="3.40.1280.10">
    <property type="match status" value="1"/>
</dbReference>
<dbReference type="PANTHER" id="PTHR33603:SF1">
    <property type="entry name" value="RIBOSOMAL RNA LARGE SUBUNIT METHYLTRANSFERASE H"/>
    <property type="match status" value="1"/>
</dbReference>
<dbReference type="EC" id="2.1.1.177" evidence="6"/>